<protein>
    <submittedName>
        <fullName evidence="2">Uncharacterized protein</fullName>
    </submittedName>
</protein>
<dbReference type="Proteomes" id="UP000294003">
    <property type="component" value="Unassembled WGS sequence"/>
</dbReference>
<proteinExistence type="predicted"/>
<evidence type="ECO:0000313" key="2">
    <source>
        <dbReference type="EMBL" id="RYO93430.1"/>
    </source>
</evidence>
<dbReference type="EMBL" id="QJNS01000018">
    <property type="protein sequence ID" value="RYO93430.1"/>
    <property type="molecule type" value="Genomic_DNA"/>
</dbReference>
<feature type="compositionally biased region" description="Polar residues" evidence="1">
    <location>
        <begin position="214"/>
        <end position="223"/>
    </location>
</feature>
<keyword evidence="3" id="KW-1185">Reference proteome</keyword>
<evidence type="ECO:0000313" key="3">
    <source>
        <dbReference type="Proteomes" id="UP000294003"/>
    </source>
</evidence>
<feature type="compositionally biased region" description="Low complexity" evidence="1">
    <location>
        <begin position="169"/>
        <end position="178"/>
    </location>
</feature>
<organism evidence="2 3">
    <name type="scientific">Monosporascus cannonballus</name>
    <dbReference type="NCBI Taxonomy" id="155416"/>
    <lineage>
        <taxon>Eukaryota</taxon>
        <taxon>Fungi</taxon>
        <taxon>Dikarya</taxon>
        <taxon>Ascomycota</taxon>
        <taxon>Pezizomycotina</taxon>
        <taxon>Sordariomycetes</taxon>
        <taxon>Xylariomycetidae</taxon>
        <taxon>Xylariales</taxon>
        <taxon>Xylariales incertae sedis</taxon>
        <taxon>Monosporascus</taxon>
    </lineage>
</organism>
<sequence>MPRQTDSMKWAPEVDGDILLAFRDVLAPTSEDWIKIVECLNKMGHNVTCGSLKVWDDSVRSDIPSAMVKIIKPTPDQWAQIMAVTGEMNYKFTEQALRQHLQKLKRAHEKERGSSSAPSTPAKKTRPPGKKGTISASKRKTGPVNLGTLSDDNDEDTLVQTPSRKKQKAAAQPANAGQLPGDEPLPPVASVKKAKKEEPAAAASGYDEPLPPFLSSSQPEWEA</sequence>
<comment type="caution">
    <text evidence="2">The sequence shown here is derived from an EMBL/GenBank/DDBJ whole genome shotgun (WGS) entry which is preliminary data.</text>
</comment>
<reference evidence="2 3" key="1">
    <citation type="submission" date="2018-06" db="EMBL/GenBank/DDBJ databases">
        <title>Complete Genomes of Monosporascus.</title>
        <authorList>
            <person name="Robinson A.J."/>
            <person name="Natvig D.O."/>
        </authorList>
    </citation>
    <scope>NUCLEOTIDE SEQUENCE [LARGE SCALE GENOMIC DNA]</scope>
    <source>
        <strain evidence="2 3">CBS 609.92</strain>
    </source>
</reference>
<accession>A0ABY0HIS7</accession>
<gene>
    <name evidence="2" type="ORF">DL762_001129</name>
</gene>
<name>A0ABY0HIS7_9PEZI</name>
<feature type="region of interest" description="Disordered" evidence="1">
    <location>
        <begin position="103"/>
        <end position="223"/>
    </location>
</feature>
<evidence type="ECO:0000256" key="1">
    <source>
        <dbReference type="SAM" id="MobiDB-lite"/>
    </source>
</evidence>